<dbReference type="Proteomes" id="UP000001947">
    <property type="component" value="Chromosome"/>
</dbReference>
<dbReference type="GeneID" id="98614536"/>
<keyword evidence="1" id="KW-0732">Signal</keyword>
<dbReference type="SUPFAM" id="SSF55166">
    <property type="entry name" value="Hedgehog/DD-peptidase"/>
    <property type="match status" value="1"/>
</dbReference>
<name>Q21GN0_SACD2</name>
<dbReference type="OrthoDB" id="5242612at2"/>
<dbReference type="Gene3D" id="3.30.1380.10">
    <property type="match status" value="1"/>
</dbReference>
<sequence length="312" mass="35156">MYSKLVKVCFSLLCLCVCAKSLAFETGRSGYVISVGQGKTEYTLMSFFVLPEKTVDINVVKNGKALPFTIAQDTISEQVTSFKWKAPATPGMKTLVVQPKGELASTVQIFVMHPMAQVKNKKLNGYTIGEYPKEAYKGLDNYKPPVGFVEVTKANQDMLVSPHYTLKQFLCKQSSGYPKYVVLQTRLLRKLEYITEAVNREGIAMESFTIMSGYRTPFYNAAIKNKKYSRHQWGGAADIFVDENPKDGVMDDLNKDGKVNVDDATFLWDMVEKFYREAPDYKHLIGGLGLYQANAAHGPFVHVDVRGYRARW</sequence>
<feature type="chain" id="PRO_5004200003" evidence="1">
    <location>
        <begin position="24"/>
        <end position="312"/>
    </location>
</feature>
<keyword evidence="3" id="KW-1185">Reference proteome</keyword>
<accession>Q21GN0</accession>
<dbReference type="InterPro" id="IPR009045">
    <property type="entry name" value="Zn_M74/Hedgehog-like"/>
</dbReference>
<organism evidence="2 3">
    <name type="scientific">Saccharophagus degradans (strain 2-40 / ATCC 43961 / DSM 17024)</name>
    <dbReference type="NCBI Taxonomy" id="203122"/>
    <lineage>
        <taxon>Bacteria</taxon>
        <taxon>Pseudomonadati</taxon>
        <taxon>Pseudomonadota</taxon>
        <taxon>Gammaproteobacteria</taxon>
        <taxon>Cellvibrionales</taxon>
        <taxon>Cellvibrionaceae</taxon>
        <taxon>Saccharophagus</taxon>
    </lineage>
</organism>
<gene>
    <name evidence="2" type="ordered locus">Sde_2892</name>
</gene>
<evidence type="ECO:0000313" key="2">
    <source>
        <dbReference type="EMBL" id="ABD82149.1"/>
    </source>
</evidence>
<dbReference type="STRING" id="203122.Sde_2892"/>
<feature type="signal peptide" evidence="1">
    <location>
        <begin position="1"/>
        <end position="23"/>
    </location>
</feature>
<dbReference type="eggNOG" id="COG3108">
    <property type="taxonomic scope" value="Bacteria"/>
</dbReference>
<dbReference type="EMBL" id="CP000282">
    <property type="protein sequence ID" value="ABD82149.1"/>
    <property type="molecule type" value="Genomic_DNA"/>
</dbReference>
<proteinExistence type="predicted"/>
<dbReference type="RefSeq" id="WP_011469365.1">
    <property type="nucleotide sequence ID" value="NC_007912.1"/>
</dbReference>
<evidence type="ECO:0000256" key="1">
    <source>
        <dbReference type="SAM" id="SignalP"/>
    </source>
</evidence>
<dbReference type="AlphaFoldDB" id="Q21GN0"/>
<dbReference type="KEGG" id="sde:Sde_2892"/>
<reference evidence="2 3" key="1">
    <citation type="journal article" date="2008" name="PLoS Genet.">
        <title>Complete genome sequence of the complex carbohydrate-degrading marine bacterium, Saccharophagus degradans strain 2-40 T.</title>
        <authorList>
            <person name="Weiner R.M."/>
            <person name="Taylor L.E.II."/>
            <person name="Henrissat B."/>
            <person name="Hauser L."/>
            <person name="Land M."/>
            <person name="Coutinho P.M."/>
            <person name="Rancurel C."/>
            <person name="Saunders E.H."/>
            <person name="Longmire A.G."/>
            <person name="Zhang H."/>
            <person name="Bayer E.A."/>
            <person name="Gilbert H.J."/>
            <person name="Larimer F."/>
            <person name="Zhulin I.B."/>
            <person name="Ekborg N.A."/>
            <person name="Lamed R."/>
            <person name="Richardson P.M."/>
            <person name="Borovok I."/>
            <person name="Hutcheson S."/>
        </authorList>
    </citation>
    <scope>NUCLEOTIDE SEQUENCE [LARGE SCALE GENOMIC DNA]</scope>
    <source>
        <strain evidence="3">2-40 / ATCC 43961 / DSM 17024</strain>
    </source>
</reference>
<dbReference type="HOGENOM" id="CLU_078195_0_0_6"/>
<protein>
    <submittedName>
        <fullName evidence="2">Peptidase M15A</fullName>
    </submittedName>
</protein>
<evidence type="ECO:0000313" key="3">
    <source>
        <dbReference type="Proteomes" id="UP000001947"/>
    </source>
</evidence>